<dbReference type="InterPro" id="IPR036526">
    <property type="entry name" value="C-N_Hydrolase_sf"/>
</dbReference>
<dbReference type="RefSeq" id="WP_003687463.1">
    <property type="nucleotide sequence ID" value="NZ_AKKT01000016.1"/>
</dbReference>
<dbReference type="GO" id="GO:0016811">
    <property type="term" value="F:hydrolase activity, acting on carbon-nitrogen (but not peptide) bonds, in linear amides"/>
    <property type="evidence" value="ECO:0007669"/>
    <property type="project" value="TreeGrafter"/>
</dbReference>
<dbReference type="OrthoDB" id="9811121at2"/>
<proteinExistence type="predicted"/>
<dbReference type="PROSITE" id="PS50263">
    <property type="entry name" value="CN_HYDROLASE"/>
    <property type="match status" value="1"/>
</dbReference>
<dbReference type="Pfam" id="PF00795">
    <property type="entry name" value="CN_hydrolase"/>
    <property type="match status" value="1"/>
</dbReference>
<dbReference type="AlphaFoldDB" id="J0L7X1"/>
<keyword evidence="4" id="KW-1185">Reference proteome</keyword>
<name>J0L7X1_9LACO</name>
<evidence type="ECO:0000313" key="3">
    <source>
        <dbReference type="EMBL" id="KRN08751.1"/>
    </source>
</evidence>
<gene>
    <name evidence="3" type="ORF">FD00_GL001908</name>
</gene>
<dbReference type="CDD" id="cd07197">
    <property type="entry name" value="nitrilase"/>
    <property type="match status" value="1"/>
</dbReference>
<dbReference type="PANTHER" id="PTHR43674:SF16">
    <property type="entry name" value="CARBON-NITROGEN FAMILY, PUTATIVE (AFU_ORTHOLOGUE AFUA_5G02350)-RELATED"/>
    <property type="match status" value="1"/>
</dbReference>
<dbReference type="PATRIC" id="fig|1046596.6.peg.2004"/>
<organism evidence="3 4">
    <name type="scientific">Liquorilactobacillus mali KCTC 3596 = DSM 20444</name>
    <dbReference type="NCBI Taxonomy" id="1046596"/>
    <lineage>
        <taxon>Bacteria</taxon>
        <taxon>Bacillati</taxon>
        <taxon>Bacillota</taxon>
        <taxon>Bacilli</taxon>
        <taxon>Lactobacillales</taxon>
        <taxon>Lactobacillaceae</taxon>
        <taxon>Liquorilactobacillus</taxon>
    </lineage>
</organism>
<dbReference type="GO" id="GO:0016746">
    <property type="term" value="F:acyltransferase activity"/>
    <property type="evidence" value="ECO:0007669"/>
    <property type="project" value="UniProtKB-KW"/>
</dbReference>
<reference evidence="3 4" key="1">
    <citation type="journal article" date="2015" name="Genome Announc.">
        <title>Expanding the biotechnology potential of lactobacilli through comparative genomics of 213 strains and associated genera.</title>
        <authorList>
            <person name="Sun Z."/>
            <person name="Harris H.M."/>
            <person name="McCann A."/>
            <person name="Guo C."/>
            <person name="Argimon S."/>
            <person name="Zhang W."/>
            <person name="Yang X."/>
            <person name="Jeffery I.B."/>
            <person name="Cooney J.C."/>
            <person name="Kagawa T.F."/>
            <person name="Liu W."/>
            <person name="Song Y."/>
            <person name="Salvetti E."/>
            <person name="Wrobel A."/>
            <person name="Rasinkangas P."/>
            <person name="Parkhill J."/>
            <person name="Rea M.C."/>
            <person name="O'Sullivan O."/>
            <person name="Ritari J."/>
            <person name="Douillard F.P."/>
            <person name="Paul Ross R."/>
            <person name="Yang R."/>
            <person name="Briner A.E."/>
            <person name="Felis G.E."/>
            <person name="de Vos W.M."/>
            <person name="Barrangou R."/>
            <person name="Klaenhammer T.R."/>
            <person name="Caufield P.W."/>
            <person name="Cui Y."/>
            <person name="Zhang H."/>
            <person name="O'Toole P.W."/>
        </authorList>
    </citation>
    <scope>NUCLEOTIDE SEQUENCE [LARGE SCALE GENOMIC DNA]</scope>
    <source>
        <strain evidence="3 4">DSM 20444</strain>
    </source>
</reference>
<dbReference type="EMBL" id="AYYH01000051">
    <property type="protein sequence ID" value="KRN08751.1"/>
    <property type="molecule type" value="Genomic_DNA"/>
</dbReference>
<dbReference type="SUPFAM" id="SSF56317">
    <property type="entry name" value="Carbon-nitrogen hydrolase"/>
    <property type="match status" value="1"/>
</dbReference>
<dbReference type="GeneID" id="98316055"/>
<dbReference type="PANTHER" id="PTHR43674">
    <property type="entry name" value="NITRILASE C965.09-RELATED"/>
    <property type="match status" value="1"/>
</dbReference>
<keyword evidence="1" id="KW-0378">Hydrolase</keyword>
<dbReference type="Proteomes" id="UP000050898">
    <property type="component" value="Unassembled WGS sequence"/>
</dbReference>
<evidence type="ECO:0000259" key="2">
    <source>
        <dbReference type="PROSITE" id="PS50263"/>
    </source>
</evidence>
<sequence>MRDPLVVALAQINSVLGEYRTNIEKIEAFTKDAVSQGADIIVFPELSLSGYDYSYFDHIKKYSNAEFESLKEVAIKNKIGMVVPLPIFENERIYNGAIVFDKKGNVVGEYKKFFLWEDEENYFKPGREPLIFEFMGWKLSILVCYDAGFPEMSRYLALQGVEAILMPSAFEKLDRYKWNIYFNSRALENSIFIAAVNHIGIEGESNFFGHSKLIDPFGSVIVESLKKTEGIIVGELDKNLIQSAQEKNKYTENLTKNIKEFEKWKR</sequence>
<evidence type="ECO:0000313" key="4">
    <source>
        <dbReference type="Proteomes" id="UP000050898"/>
    </source>
</evidence>
<keyword evidence="3" id="KW-0012">Acyltransferase</keyword>
<evidence type="ECO:0000256" key="1">
    <source>
        <dbReference type="ARBA" id="ARBA00022801"/>
    </source>
</evidence>
<accession>J0L7X1</accession>
<comment type="caution">
    <text evidence="3">The sequence shown here is derived from an EMBL/GenBank/DDBJ whole genome shotgun (WGS) entry which is preliminary data.</text>
</comment>
<keyword evidence="3" id="KW-0808">Transferase</keyword>
<keyword evidence="3" id="KW-0449">Lipoprotein</keyword>
<dbReference type="InterPro" id="IPR003010">
    <property type="entry name" value="C-N_Hydrolase"/>
</dbReference>
<dbReference type="Gene3D" id="3.60.110.10">
    <property type="entry name" value="Carbon-nitrogen hydrolase"/>
    <property type="match status" value="1"/>
</dbReference>
<protein>
    <submittedName>
        <fullName evidence="3">Nitrilase cyanide hydratase and apolipoprotein N-acyltransferase</fullName>
    </submittedName>
</protein>
<feature type="domain" description="CN hydrolase" evidence="2">
    <location>
        <begin position="5"/>
        <end position="238"/>
    </location>
</feature>
<dbReference type="InterPro" id="IPR050345">
    <property type="entry name" value="Aliph_Amidase/BUP"/>
</dbReference>